<dbReference type="PANTHER" id="PTHR43280:SF28">
    <property type="entry name" value="HTH-TYPE TRANSCRIPTIONAL ACTIVATOR RHAS"/>
    <property type="match status" value="1"/>
</dbReference>
<dbReference type="PROSITE" id="PS50110">
    <property type="entry name" value="RESPONSE_REGULATORY"/>
    <property type="match status" value="1"/>
</dbReference>
<keyword evidence="4" id="KW-0597">Phosphoprotein</keyword>
<evidence type="ECO:0000256" key="3">
    <source>
        <dbReference type="ARBA" id="ARBA00023163"/>
    </source>
</evidence>
<dbReference type="Pfam" id="PF12833">
    <property type="entry name" value="HTH_18"/>
    <property type="match status" value="1"/>
</dbReference>
<dbReference type="Pfam" id="PF00072">
    <property type="entry name" value="Response_reg"/>
    <property type="match status" value="1"/>
</dbReference>
<dbReference type="PROSITE" id="PS01124">
    <property type="entry name" value="HTH_ARAC_FAMILY_2"/>
    <property type="match status" value="1"/>
</dbReference>
<dbReference type="PANTHER" id="PTHR43280">
    <property type="entry name" value="ARAC-FAMILY TRANSCRIPTIONAL REGULATOR"/>
    <property type="match status" value="1"/>
</dbReference>
<protein>
    <submittedName>
        <fullName evidence="7">Response regulator</fullName>
    </submittedName>
</protein>
<dbReference type="InterPro" id="IPR011006">
    <property type="entry name" value="CheY-like_superfamily"/>
</dbReference>
<dbReference type="Proteomes" id="UP001343257">
    <property type="component" value="Unassembled WGS sequence"/>
</dbReference>
<feature type="modified residue" description="4-aspartylphosphate" evidence="4">
    <location>
        <position position="53"/>
    </location>
</feature>
<sequence length="497" mass="55581">MNIIVADDEMLARETLRGILEDTGTSLDIREAGSGQELIDLVRRQPPDIAFVDIRMPGKSGLEAIQEVLPVAPSTQWVMLTGYAEFEYAREAIKLGAVEYLLKPVEPERVEHILKQAIAKAGKDSLSYCRDFETQMISAFQEQSLPESMPPSSGRAGESWLALIIYEDKPAQAESGSPTDTGLPVSRILRELMNESCSKELLLALVMLGKAEYLIIGKASTDKNRRSLLRLPEQMTKRLQQLTSPTRLLTRMMTREQLSLSSLQDEVARLRAWSHLRSVVGGTAPLTLNELEPLADSPVYAKAGRIAAELAQAYQREDYVSFISCCEKLQAQWASVPVHPAALEDRLAAFLHCTLGIELSSEPLRDLAWLEQLPEAGASMLKKKSNDEPAKQDWLEAVIRYLDANFCGDVTVAGVAERFQLSPNHLSTHFHKKMGITFIQYVTRLRMLRAQELLAIPGMKVCEAAEQVGYYSTRHFTNLFKEIVGCYPSEFSKNHQR</sequence>
<dbReference type="SUPFAM" id="SSF46689">
    <property type="entry name" value="Homeodomain-like"/>
    <property type="match status" value="2"/>
</dbReference>
<keyword evidence="1" id="KW-0805">Transcription regulation</keyword>
<feature type="domain" description="Response regulatory" evidence="6">
    <location>
        <begin position="2"/>
        <end position="118"/>
    </location>
</feature>
<dbReference type="InterPro" id="IPR009057">
    <property type="entry name" value="Homeodomain-like_sf"/>
</dbReference>
<evidence type="ECO:0000259" key="5">
    <source>
        <dbReference type="PROSITE" id="PS01124"/>
    </source>
</evidence>
<organism evidence="7 8">
    <name type="scientific">Paenibacillus chibensis</name>
    <dbReference type="NCBI Taxonomy" id="59846"/>
    <lineage>
        <taxon>Bacteria</taxon>
        <taxon>Bacillati</taxon>
        <taxon>Bacillota</taxon>
        <taxon>Bacilli</taxon>
        <taxon>Bacillales</taxon>
        <taxon>Paenibacillaceae</taxon>
        <taxon>Paenibacillus</taxon>
    </lineage>
</organism>
<evidence type="ECO:0000256" key="4">
    <source>
        <dbReference type="PROSITE-ProRule" id="PRU00169"/>
    </source>
</evidence>
<reference evidence="7 8" key="1">
    <citation type="submission" date="2023-03" db="EMBL/GenBank/DDBJ databases">
        <title>Bacillus Genome Sequencing.</title>
        <authorList>
            <person name="Dunlap C."/>
        </authorList>
    </citation>
    <scope>NUCLEOTIDE SEQUENCE [LARGE SCALE GENOMIC DNA]</scope>
    <source>
        <strain evidence="7 8">NRS-52</strain>
    </source>
</reference>
<dbReference type="RefSeq" id="WP_328282338.1">
    <property type="nucleotide sequence ID" value="NZ_JARTLD010000083.1"/>
</dbReference>
<proteinExistence type="predicted"/>
<evidence type="ECO:0000313" key="7">
    <source>
        <dbReference type="EMBL" id="MED5020921.1"/>
    </source>
</evidence>
<dbReference type="InterPro" id="IPR001789">
    <property type="entry name" value="Sig_transdc_resp-reg_receiver"/>
</dbReference>
<keyword evidence="2" id="KW-0238">DNA-binding</keyword>
<dbReference type="Gene3D" id="3.40.50.2300">
    <property type="match status" value="1"/>
</dbReference>
<dbReference type="Gene3D" id="1.10.10.60">
    <property type="entry name" value="Homeodomain-like"/>
    <property type="match status" value="2"/>
</dbReference>
<dbReference type="EMBL" id="JARTLD010000083">
    <property type="protein sequence ID" value="MED5020921.1"/>
    <property type="molecule type" value="Genomic_DNA"/>
</dbReference>
<name>A0ABU6Q2V7_9BACL</name>
<comment type="caution">
    <text evidence="7">The sequence shown here is derived from an EMBL/GenBank/DDBJ whole genome shotgun (WGS) entry which is preliminary data.</text>
</comment>
<evidence type="ECO:0000256" key="1">
    <source>
        <dbReference type="ARBA" id="ARBA00023015"/>
    </source>
</evidence>
<dbReference type="InterPro" id="IPR018060">
    <property type="entry name" value="HTH_AraC"/>
</dbReference>
<evidence type="ECO:0000259" key="6">
    <source>
        <dbReference type="PROSITE" id="PS50110"/>
    </source>
</evidence>
<evidence type="ECO:0000313" key="8">
    <source>
        <dbReference type="Proteomes" id="UP001343257"/>
    </source>
</evidence>
<gene>
    <name evidence="7" type="ORF">P9847_27030</name>
</gene>
<dbReference type="SMART" id="SM00342">
    <property type="entry name" value="HTH_ARAC"/>
    <property type="match status" value="1"/>
</dbReference>
<keyword evidence="3" id="KW-0804">Transcription</keyword>
<dbReference type="SMART" id="SM00448">
    <property type="entry name" value="REC"/>
    <property type="match status" value="1"/>
</dbReference>
<evidence type="ECO:0000256" key="2">
    <source>
        <dbReference type="ARBA" id="ARBA00023125"/>
    </source>
</evidence>
<dbReference type="SUPFAM" id="SSF52172">
    <property type="entry name" value="CheY-like"/>
    <property type="match status" value="1"/>
</dbReference>
<feature type="domain" description="HTH araC/xylS-type" evidence="5">
    <location>
        <begin position="396"/>
        <end position="494"/>
    </location>
</feature>
<keyword evidence="8" id="KW-1185">Reference proteome</keyword>
<dbReference type="CDD" id="cd17536">
    <property type="entry name" value="REC_YesN-like"/>
    <property type="match status" value="1"/>
</dbReference>
<accession>A0ABU6Q2V7</accession>